<evidence type="ECO:0000256" key="2">
    <source>
        <dbReference type="ARBA" id="ARBA00022491"/>
    </source>
</evidence>
<keyword evidence="4" id="KW-0804">Transcription</keyword>
<dbReference type="SMART" id="SM01401">
    <property type="entry name" value="Sds3"/>
    <property type="match status" value="1"/>
</dbReference>
<evidence type="ECO:0000256" key="4">
    <source>
        <dbReference type="ARBA" id="ARBA00023163"/>
    </source>
</evidence>
<gene>
    <name evidence="7" type="ORF">BCR42DRAFT_410509</name>
</gene>
<comment type="subcellular location">
    <subcellularLocation>
        <location evidence="1">Nucleus</location>
    </subcellularLocation>
</comment>
<comment type="caution">
    <text evidence="7">The sequence shown here is derived from an EMBL/GenBank/DDBJ whole genome shotgun (WGS) entry which is preliminary data.</text>
</comment>
<keyword evidence="2" id="KW-0678">Repressor</keyword>
<dbReference type="GO" id="GO:0010468">
    <property type="term" value="P:regulation of gene expression"/>
    <property type="evidence" value="ECO:0007669"/>
    <property type="project" value="UniProtKB-ARBA"/>
</dbReference>
<evidence type="ECO:0000256" key="6">
    <source>
        <dbReference type="SAM" id="MobiDB-lite"/>
    </source>
</evidence>
<protein>
    <submittedName>
        <fullName evidence="7">Sds3-like-domain-containing protein</fullName>
    </submittedName>
</protein>
<proteinExistence type="predicted"/>
<dbReference type="GO" id="GO:0005654">
    <property type="term" value="C:nucleoplasm"/>
    <property type="evidence" value="ECO:0007669"/>
    <property type="project" value="UniProtKB-ARBA"/>
</dbReference>
<evidence type="ECO:0000256" key="5">
    <source>
        <dbReference type="ARBA" id="ARBA00023242"/>
    </source>
</evidence>
<evidence type="ECO:0000256" key="3">
    <source>
        <dbReference type="ARBA" id="ARBA00023015"/>
    </source>
</evidence>
<name>A0A1X2IP45_9FUNG</name>
<dbReference type="EMBL" id="MCGE01000007">
    <property type="protein sequence ID" value="ORZ19782.1"/>
    <property type="molecule type" value="Genomic_DNA"/>
</dbReference>
<dbReference type="Pfam" id="PF08598">
    <property type="entry name" value="Sds3"/>
    <property type="match status" value="1"/>
</dbReference>
<keyword evidence="8" id="KW-1185">Reference proteome</keyword>
<dbReference type="OrthoDB" id="70376at2759"/>
<dbReference type="PANTHER" id="PTHR21964">
    <property type="entry name" value="BREAST CANCER METASTASIS-SUPPRESSOR 1"/>
    <property type="match status" value="1"/>
</dbReference>
<dbReference type="AlphaFoldDB" id="A0A1X2IP45"/>
<dbReference type="STRING" id="90262.A0A1X2IP45"/>
<feature type="compositionally biased region" description="Pro residues" evidence="6">
    <location>
        <begin position="21"/>
        <end position="30"/>
    </location>
</feature>
<evidence type="ECO:0000313" key="8">
    <source>
        <dbReference type="Proteomes" id="UP000193560"/>
    </source>
</evidence>
<dbReference type="InterPro" id="IPR013907">
    <property type="entry name" value="Sds3"/>
</dbReference>
<reference evidence="7 8" key="1">
    <citation type="submission" date="2016-07" db="EMBL/GenBank/DDBJ databases">
        <title>Pervasive Adenine N6-methylation of Active Genes in Fungi.</title>
        <authorList>
            <consortium name="DOE Joint Genome Institute"/>
            <person name="Mondo S.J."/>
            <person name="Dannebaum R.O."/>
            <person name="Kuo R.C."/>
            <person name="Labutti K."/>
            <person name="Haridas S."/>
            <person name="Kuo A."/>
            <person name="Salamov A."/>
            <person name="Ahrendt S.R."/>
            <person name="Lipzen A."/>
            <person name="Sullivan W."/>
            <person name="Andreopoulos W.B."/>
            <person name="Clum A."/>
            <person name="Lindquist E."/>
            <person name="Daum C."/>
            <person name="Ramamoorthy G.K."/>
            <person name="Gryganskyi A."/>
            <person name="Culley D."/>
            <person name="Magnuson J.K."/>
            <person name="James T.Y."/>
            <person name="O'Malley M.A."/>
            <person name="Stajich J.E."/>
            <person name="Spatafora J.W."/>
            <person name="Visel A."/>
            <person name="Grigoriev I.V."/>
        </authorList>
    </citation>
    <scope>NUCLEOTIDE SEQUENCE [LARGE SCALE GENOMIC DNA]</scope>
    <source>
        <strain evidence="7 8">NRRL 1336</strain>
    </source>
</reference>
<keyword evidence="5" id="KW-0539">Nucleus</keyword>
<dbReference type="Proteomes" id="UP000193560">
    <property type="component" value="Unassembled WGS sequence"/>
</dbReference>
<organism evidence="7 8">
    <name type="scientific">Absidia repens</name>
    <dbReference type="NCBI Taxonomy" id="90262"/>
    <lineage>
        <taxon>Eukaryota</taxon>
        <taxon>Fungi</taxon>
        <taxon>Fungi incertae sedis</taxon>
        <taxon>Mucoromycota</taxon>
        <taxon>Mucoromycotina</taxon>
        <taxon>Mucoromycetes</taxon>
        <taxon>Mucorales</taxon>
        <taxon>Cunninghamellaceae</taxon>
        <taxon>Absidia</taxon>
    </lineage>
</organism>
<evidence type="ECO:0000256" key="1">
    <source>
        <dbReference type="ARBA" id="ARBA00004123"/>
    </source>
</evidence>
<sequence>MSSSLPQLPPPSAIATATPILAPPPPPPPLADRITLSTTVPPPTKRPAGQGDEGDSGYFDSSATDNRRVKRRKELNQKIDALNHDFLINKERIFAEKLLVVQNEVSQAHNNTHTQYKEGLILLESIRQKTIEDGRLLRDYQTQVTDNQFTLEIQRAEEEYMAEKNEVREKLFAVLEEKRRKLKDDKDNCDLAYDVVLESQTRMNKRNLRKRGMENGDGKLNKRKQVSGPALIFRLKDEEVYDDLQAMRNGLSTQTKKSSTSKKK</sequence>
<keyword evidence="3" id="KW-0805">Transcription regulation</keyword>
<accession>A0A1X2IP45</accession>
<feature type="region of interest" description="Disordered" evidence="6">
    <location>
        <begin position="1"/>
        <end position="69"/>
    </location>
</feature>
<evidence type="ECO:0000313" key="7">
    <source>
        <dbReference type="EMBL" id="ORZ19782.1"/>
    </source>
</evidence>